<protein>
    <submittedName>
        <fullName evidence="1">Uncharacterized protein</fullName>
    </submittedName>
</protein>
<dbReference type="EMBL" id="AZIM01002364">
    <property type="protein sequence ID" value="ETE64173.1"/>
    <property type="molecule type" value="Genomic_DNA"/>
</dbReference>
<name>V8NR62_OPHHA</name>
<reference evidence="1 2" key="1">
    <citation type="journal article" date="2013" name="Proc. Natl. Acad. Sci. U.S.A.">
        <title>The king cobra genome reveals dynamic gene evolution and adaptation in the snake venom system.</title>
        <authorList>
            <person name="Vonk F.J."/>
            <person name="Casewell N.R."/>
            <person name="Henkel C.V."/>
            <person name="Heimberg A.M."/>
            <person name="Jansen H.J."/>
            <person name="McCleary R.J."/>
            <person name="Kerkkamp H.M."/>
            <person name="Vos R.A."/>
            <person name="Guerreiro I."/>
            <person name="Calvete J.J."/>
            <person name="Wuster W."/>
            <person name="Woods A.E."/>
            <person name="Logan J.M."/>
            <person name="Harrison R.A."/>
            <person name="Castoe T.A."/>
            <person name="de Koning A.P."/>
            <person name="Pollock D.D."/>
            <person name="Yandell M."/>
            <person name="Calderon D."/>
            <person name="Renjifo C."/>
            <person name="Currier R.B."/>
            <person name="Salgado D."/>
            <person name="Pla D."/>
            <person name="Sanz L."/>
            <person name="Hyder A.S."/>
            <person name="Ribeiro J.M."/>
            <person name="Arntzen J.W."/>
            <person name="van den Thillart G.E."/>
            <person name="Boetzer M."/>
            <person name="Pirovano W."/>
            <person name="Dirks R.P."/>
            <person name="Spaink H.P."/>
            <person name="Duboule D."/>
            <person name="McGlinn E."/>
            <person name="Kini R.M."/>
            <person name="Richardson M.K."/>
        </authorList>
    </citation>
    <scope>NUCLEOTIDE SEQUENCE</scope>
    <source>
        <tissue evidence="1">Blood</tissue>
    </source>
</reference>
<gene>
    <name evidence="1" type="ORF">L345_10054</name>
</gene>
<sequence length="44" mass="5056">MGKALFPYDVQARRGSEEPLAKILRDLEKTQKDKQQGKALNRLN</sequence>
<evidence type="ECO:0000313" key="1">
    <source>
        <dbReference type="EMBL" id="ETE64173.1"/>
    </source>
</evidence>
<dbReference type="AlphaFoldDB" id="V8NR62"/>
<feature type="non-terminal residue" evidence="1">
    <location>
        <position position="1"/>
    </location>
</feature>
<comment type="caution">
    <text evidence="1">The sequence shown here is derived from an EMBL/GenBank/DDBJ whole genome shotgun (WGS) entry which is preliminary data.</text>
</comment>
<organism evidence="1 2">
    <name type="scientific">Ophiophagus hannah</name>
    <name type="common">King cobra</name>
    <name type="synonym">Naja hannah</name>
    <dbReference type="NCBI Taxonomy" id="8665"/>
    <lineage>
        <taxon>Eukaryota</taxon>
        <taxon>Metazoa</taxon>
        <taxon>Chordata</taxon>
        <taxon>Craniata</taxon>
        <taxon>Vertebrata</taxon>
        <taxon>Euteleostomi</taxon>
        <taxon>Lepidosauria</taxon>
        <taxon>Squamata</taxon>
        <taxon>Bifurcata</taxon>
        <taxon>Unidentata</taxon>
        <taxon>Episquamata</taxon>
        <taxon>Toxicofera</taxon>
        <taxon>Serpentes</taxon>
        <taxon>Colubroidea</taxon>
        <taxon>Elapidae</taxon>
        <taxon>Elapinae</taxon>
        <taxon>Ophiophagus</taxon>
    </lineage>
</organism>
<dbReference type="Proteomes" id="UP000018936">
    <property type="component" value="Unassembled WGS sequence"/>
</dbReference>
<evidence type="ECO:0000313" key="2">
    <source>
        <dbReference type="Proteomes" id="UP000018936"/>
    </source>
</evidence>
<keyword evidence="2" id="KW-1185">Reference proteome</keyword>
<proteinExistence type="predicted"/>
<accession>V8NR62</accession>